<organism evidence="7 8">
    <name type="scientific">Nocardia pseudobrasiliensis</name>
    <dbReference type="NCBI Taxonomy" id="45979"/>
    <lineage>
        <taxon>Bacteria</taxon>
        <taxon>Bacillati</taxon>
        <taxon>Actinomycetota</taxon>
        <taxon>Actinomycetes</taxon>
        <taxon>Mycobacteriales</taxon>
        <taxon>Nocardiaceae</taxon>
        <taxon>Nocardia</taxon>
    </lineage>
</organism>
<evidence type="ECO:0000313" key="8">
    <source>
        <dbReference type="Proteomes" id="UP000254869"/>
    </source>
</evidence>
<protein>
    <submittedName>
        <fullName evidence="7">TetR family transcriptional regulator</fullName>
    </submittedName>
</protein>
<evidence type="ECO:0000256" key="5">
    <source>
        <dbReference type="SAM" id="MobiDB-lite"/>
    </source>
</evidence>
<dbReference type="InterPro" id="IPR025996">
    <property type="entry name" value="MT1864/Rv1816-like_C"/>
</dbReference>
<accession>A0A370HXT8</accession>
<feature type="compositionally biased region" description="Basic and acidic residues" evidence="5">
    <location>
        <begin position="260"/>
        <end position="269"/>
    </location>
</feature>
<evidence type="ECO:0000256" key="2">
    <source>
        <dbReference type="ARBA" id="ARBA00023125"/>
    </source>
</evidence>
<feature type="DNA-binding region" description="H-T-H motif" evidence="4">
    <location>
        <begin position="44"/>
        <end position="63"/>
    </location>
</feature>
<dbReference type="AlphaFoldDB" id="A0A370HXT8"/>
<dbReference type="Pfam" id="PF13305">
    <property type="entry name" value="TetR_C_33"/>
    <property type="match status" value="1"/>
</dbReference>
<feature type="region of interest" description="Disordered" evidence="5">
    <location>
        <begin position="1"/>
        <end position="20"/>
    </location>
</feature>
<dbReference type="InterPro" id="IPR001647">
    <property type="entry name" value="HTH_TetR"/>
</dbReference>
<evidence type="ECO:0000259" key="6">
    <source>
        <dbReference type="PROSITE" id="PS50977"/>
    </source>
</evidence>
<feature type="region of interest" description="Disordered" evidence="5">
    <location>
        <begin position="243"/>
        <end position="269"/>
    </location>
</feature>
<dbReference type="Gene3D" id="1.10.357.10">
    <property type="entry name" value="Tetracycline Repressor, domain 2"/>
    <property type="match status" value="1"/>
</dbReference>
<keyword evidence="1" id="KW-0805">Transcription regulation</keyword>
<evidence type="ECO:0000313" key="7">
    <source>
        <dbReference type="EMBL" id="RDI63328.1"/>
    </source>
</evidence>
<dbReference type="PROSITE" id="PS50977">
    <property type="entry name" value="HTH_TETR_2"/>
    <property type="match status" value="1"/>
</dbReference>
<evidence type="ECO:0000256" key="3">
    <source>
        <dbReference type="ARBA" id="ARBA00023163"/>
    </source>
</evidence>
<dbReference type="SUPFAM" id="SSF48498">
    <property type="entry name" value="Tetracyclin repressor-like, C-terminal domain"/>
    <property type="match status" value="1"/>
</dbReference>
<dbReference type="Proteomes" id="UP000254869">
    <property type="component" value="Unassembled WGS sequence"/>
</dbReference>
<dbReference type="InterPro" id="IPR050109">
    <property type="entry name" value="HTH-type_TetR-like_transc_reg"/>
</dbReference>
<dbReference type="InterPro" id="IPR009057">
    <property type="entry name" value="Homeodomain-like_sf"/>
</dbReference>
<evidence type="ECO:0000256" key="1">
    <source>
        <dbReference type="ARBA" id="ARBA00023015"/>
    </source>
</evidence>
<dbReference type="GO" id="GO:0000976">
    <property type="term" value="F:transcription cis-regulatory region binding"/>
    <property type="evidence" value="ECO:0007669"/>
    <property type="project" value="TreeGrafter"/>
</dbReference>
<dbReference type="EMBL" id="QQBC01000010">
    <property type="protein sequence ID" value="RDI63328.1"/>
    <property type="molecule type" value="Genomic_DNA"/>
</dbReference>
<keyword evidence="3" id="KW-0804">Transcription</keyword>
<dbReference type="PANTHER" id="PTHR30055:SF243">
    <property type="entry name" value="HTH-TYPE TRANSCRIPTIONAL REGULATOR RV1816"/>
    <property type="match status" value="1"/>
</dbReference>
<feature type="domain" description="HTH tetR-type" evidence="6">
    <location>
        <begin position="21"/>
        <end position="81"/>
    </location>
</feature>
<comment type="caution">
    <text evidence="7">The sequence shown here is derived from an EMBL/GenBank/DDBJ whole genome shotgun (WGS) entry which is preliminary data.</text>
</comment>
<dbReference type="InterPro" id="IPR036271">
    <property type="entry name" value="Tet_transcr_reg_TetR-rel_C_sf"/>
</dbReference>
<keyword evidence="2 4" id="KW-0238">DNA-binding</keyword>
<sequence length="269" mass="29504">MPESRSARTGPRGTRREERRQATIDEIKRLAREQLIANGYGGLSLRALARDMRMSSPAIFRYFPTQADLITALCVDAYTDLADTIDRTHDHTADASPHTRMRSIFATIRQWALANPADFALIYGTPIPGYHAPESATGPAAGRIMAAIIETYLHALAADAATPDEFEPPDPVELAGLGARLLEPRKSALTSLTPAAAAAAHNAWAAVLGFIISELWGNLPRLITNTDGLFDVHLRTILRGMGFRPETTERGQQPFEPEDIGPRPRFRLD</sequence>
<keyword evidence="8" id="KW-1185">Reference proteome</keyword>
<evidence type="ECO:0000256" key="4">
    <source>
        <dbReference type="PROSITE-ProRule" id="PRU00335"/>
    </source>
</evidence>
<dbReference type="PANTHER" id="PTHR30055">
    <property type="entry name" value="HTH-TYPE TRANSCRIPTIONAL REGULATOR RUTR"/>
    <property type="match status" value="1"/>
</dbReference>
<name>A0A370HXT8_9NOCA</name>
<dbReference type="GO" id="GO:0003700">
    <property type="term" value="F:DNA-binding transcription factor activity"/>
    <property type="evidence" value="ECO:0007669"/>
    <property type="project" value="TreeGrafter"/>
</dbReference>
<gene>
    <name evidence="7" type="ORF">DFR76_11025</name>
</gene>
<dbReference type="RefSeq" id="WP_068005948.1">
    <property type="nucleotide sequence ID" value="NZ_QQBC01000010.1"/>
</dbReference>
<dbReference type="Pfam" id="PF00440">
    <property type="entry name" value="TetR_N"/>
    <property type="match status" value="1"/>
</dbReference>
<proteinExistence type="predicted"/>
<dbReference type="SUPFAM" id="SSF46689">
    <property type="entry name" value="Homeodomain-like"/>
    <property type="match status" value="1"/>
</dbReference>
<reference evidence="7 8" key="1">
    <citation type="submission" date="2018-07" db="EMBL/GenBank/DDBJ databases">
        <title>Genomic Encyclopedia of Type Strains, Phase IV (KMG-IV): sequencing the most valuable type-strain genomes for metagenomic binning, comparative biology and taxonomic classification.</title>
        <authorList>
            <person name="Goeker M."/>
        </authorList>
    </citation>
    <scope>NUCLEOTIDE SEQUENCE [LARGE SCALE GENOMIC DNA]</scope>
    <source>
        <strain evidence="7 8">DSM 44290</strain>
    </source>
</reference>